<proteinExistence type="predicted"/>
<dbReference type="EMBL" id="FPKU01000001">
    <property type="protein sequence ID" value="SFZ81975.1"/>
    <property type="molecule type" value="Genomic_DNA"/>
</dbReference>
<keyword evidence="2" id="KW-1185">Reference proteome</keyword>
<protein>
    <submittedName>
        <fullName evidence="1">Uncharacterized protein</fullName>
    </submittedName>
</protein>
<evidence type="ECO:0000313" key="2">
    <source>
        <dbReference type="Proteomes" id="UP000183447"/>
    </source>
</evidence>
<reference evidence="1 2" key="1">
    <citation type="submission" date="2016-11" db="EMBL/GenBank/DDBJ databases">
        <authorList>
            <person name="Jaros S."/>
            <person name="Januszkiewicz K."/>
            <person name="Wedrychowicz H."/>
        </authorList>
    </citation>
    <scope>NUCLEOTIDE SEQUENCE [LARGE SCALE GENOMIC DNA]</scope>
    <source>
        <strain evidence="1 2">ATCC 23634</strain>
    </source>
</reference>
<dbReference type="Proteomes" id="UP000183447">
    <property type="component" value="Unassembled WGS sequence"/>
</dbReference>
<dbReference type="STRING" id="665118.SAMN02983003_0810"/>
<name>A0A1K2HUL3_9HYPH</name>
<organism evidence="1 2">
    <name type="scientific">Devosia enhydra</name>
    <dbReference type="NCBI Taxonomy" id="665118"/>
    <lineage>
        <taxon>Bacteria</taxon>
        <taxon>Pseudomonadati</taxon>
        <taxon>Pseudomonadota</taxon>
        <taxon>Alphaproteobacteria</taxon>
        <taxon>Hyphomicrobiales</taxon>
        <taxon>Devosiaceae</taxon>
        <taxon>Devosia</taxon>
    </lineage>
</organism>
<evidence type="ECO:0000313" key="1">
    <source>
        <dbReference type="EMBL" id="SFZ81975.1"/>
    </source>
</evidence>
<dbReference type="OrthoDB" id="9789133at2"/>
<accession>A0A1K2HUL3</accession>
<dbReference type="AlphaFoldDB" id="A0A1K2HUL3"/>
<dbReference type="RefSeq" id="WP_143145653.1">
    <property type="nucleotide sequence ID" value="NZ_FPKU01000001.1"/>
</dbReference>
<gene>
    <name evidence="1" type="ORF">SAMN02983003_0810</name>
</gene>
<sequence length="170" mass="17508">MKLTWFGGSTLRVHLGGRIVVVDEEDAPDGIDRAELLSGADFSVGFASQSLPGLDPRNWQPPRSAALLDDGQTDIAIGRLAADALLVSAAGEPPLVLAHAELPEAGRWTREAVVVAFSVPAALSGLKLWAPRLIALAVAPKAAETAFSALAAEAGGTGLMLLEPGLALEV</sequence>